<keyword evidence="9" id="KW-1185">Reference proteome</keyword>
<accession>A0AAX4P8I1</accession>
<evidence type="ECO:0000256" key="1">
    <source>
        <dbReference type="ARBA" id="ARBA00004123"/>
    </source>
</evidence>
<proteinExistence type="inferred from homology"/>
<evidence type="ECO:0000259" key="7">
    <source>
        <dbReference type="Pfam" id="PF15912"/>
    </source>
</evidence>
<gene>
    <name evidence="8" type="ORF">HKI87_06g42220</name>
</gene>
<dbReference type="InterPro" id="IPR026736">
    <property type="entry name" value="Virilizer"/>
</dbReference>
<dbReference type="PANTHER" id="PTHR23185">
    <property type="entry name" value="PROTEIN VIRILIZER HOMOLOG"/>
    <property type="match status" value="1"/>
</dbReference>
<dbReference type="EMBL" id="CP151506">
    <property type="protein sequence ID" value="WZN62680.1"/>
    <property type="molecule type" value="Genomic_DNA"/>
</dbReference>
<dbReference type="GO" id="GO:0008380">
    <property type="term" value="P:RNA splicing"/>
    <property type="evidence" value="ECO:0007669"/>
    <property type="project" value="UniProtKB-KW"/>
</dbReference>
<feature type="domain" description="Virilizer N-terminal" evidence="7">
    <location>
        <begin position="18"/>
        <end position="135"/>
    </location>
</feature>
<protein>
    <submittedName>
        <fullName evidence="8">VIR_N domain-containing protein</fullName>
    </submittedName>
</protein>
<evidence type="ECO:0000256" key="5">
    <source>
        <dbReference type="ARBA" id="ARBA00023242"/>
    </source>
</evidence>
<evidence type="ECO:0000313" key="8">
    <source>
        <dbReference type="EMBL" id="WZN62680.1"/>
    </source>
</evidence>
<dbReference type="Pfam" id="PF15912">
    <property type="entry name" value="VIR_N"/>
    <property type="match status" value="1"/>
</dbReference>
<evidence type="ECO:0000256" key="3">
    <source>
        <dbReference type="ARBA" id="ARBA00022664"/>
    </source>
</evidence>
<dbReference type="PANTHER" id="PTHR23185:SF0">
    <property type="entry name" value="PROTEIN VIRILIZER HOMOLOG"/>
    <property type="match status" value="1"/>
</dbReference>
<dbReference type="GO" id="GO:0006397">
    <property type="term" value="P:mRNA processing"/>
    <property type="evidence" value="ECO:0007669"/>
    <property type="project" value="UniProtKB-KW"/>
</dbReference>
<dbReference type="InterPro" id="IPR031801">
    <property type="entry name" value="VIR_N"/>
</dbReference>
<comment type="similarity">
    <text evidence="2">Belongs to the vir family.</text>
</comment>
<comment type="subcellular location">
    <subcellularLocation>
        <location evidence="1">Nucleus</location>
    </subcellularLocation>
</comment>
<organism evidence="8 9">
    <name type="scientific">Chloropicon roscoffensis</name>
    <dbReference type="NCBI Taxonomy" id="1461544"/>
    <lineage>
        <taxon>Eukaryota</taxon>
        <taxon>Viridiplantae</taxon>
        <taxon>Chlorophyta</taxon>
        <taxon>Chloropicophyceae</taxon>
        <taxon>Chloropicales</taxon>
        <taxon>Chloropicaceae</taxon>
        <taxon>Chloropicon</taxon>
    </lineage>
</organism>
<dbReference type="GO" id="GO:0036396">
    <property type="term" value="C:RNA N6-methyladenosine methyltransferase complex"/>
    <property type="evidence" value="ECO:0007669"/>
    <property type="project" value="TreeGrafter"/>
</dbReference>
<dbReference type="Proteomes" id="UP001472866">
    <property type="component" value="Chromosome 06"/>
</dbReference>
<name>A0AAX4P8I1_9CHLO</name>
<reference evidence="8 9" key="1">
    <citation type="submission" date="2024-03" db="EMBL/GenBank/DDBJ databases">
        <title>Complete genome sequence of the green alga Chloropicon roscoffensis RCC1871.</title>
        <authorList>
            <person name="Lemieux C."/>
            <person name="Pombert J.-F."/>
            <person name="Otis C."/>
            <person name="Turmel M."/>
        </authorList>
    </citation>
    <scope>NUCLEOTIDE SEQUENCE [LARGE SCALE GENOMIC DNA]</scope>
    <source>
        <strain evidence="8 9">RCC1871</strain>
    </source>
</reference>
<keyword evidence="5" id="KW-0539">Nucleus</keyword>
<evidence type="ECO:0000256" key="2">
    <source>
        <dbReference type="ARBA" id="ARBA00008371"/>
    </source>
</evidence>
<dbReference type="GO" id="GO:0005634">
    <property type="term" value="C:nucleus"/>
    <property type="evidence" value="ECO:0007669"/>
    <property type="project" value="UniProtKB-SubCell"/>
</dbReference>
<sequence>MGSLAEADLGVGSVFERVLYAGTFRRTVVTDQVDEVTFKCPVRVTHVRIVPLYVSDTRVPTFAGFTSPGSFELRIFGGRAEQTDCRFTELCPALQYEAPLSDSFCTHTEPAVVDHLVIRGRYRTLSMIIVGVAAEDAVVENCSFLWGRDLPESNEVPLGVTLANGGEAGAKDACDNLGELLPLGYAGECDETHLGDEIQETICDLDTVASGGEDQFDKFRTEVLSAVSCKFRNQKEAMGVSIHKGLGKAMDKIVDYLDRGSNAPFNMLRLSALASAMICSCSQLTGTFSRKGGVDGLWSTLQNEETGLEPKFWSMFSLLVASCHQKGLECLAEHAHATKGGFQNLEQGLLALIMKKQYSVLARMGVQVIQRLQLYHAIRALNVSAAELAKTWKESGGLDWEQINGIVESTEHLRDALLQLFQSQKALVLSHSSIDTREASFLGNTYIKIPAPDAIAAQCLLKYKGLEALSTILAIIGMTASCSSQQAKKADHVMEVVVGACKMIEATRHFDVVLAKGTKACSLMWDTLTEVAKHRENTNLSLTAKKWGCYIACIRAADSLSVHCHCGSDDGRVGAAAQRFLLSCSELYESGGCCSFLLKHGSRSLVDYMGRAESLGGHDRHSVHFRVVALDTFYVLLAATKRIDDVKLISAFLKLSSDLLTSELCREGFNLSPYKVASLQEAVAVSKNMEGESTEMAGAHKYMDSTAPLTLSRLYGMVFALKVVVTKLRRSPVSASDFTAVDMSNLFGRLREMLLFVQNQTTALQNQQEGAWTGLGLGKTCFSATAMTLLSTLDACLEGVEACLEFILSVDVRIEGNDICKAFVSTYDIILFFSSFGSTAGSGLLNKIRETYAKCLRKWSVSRVMPSPAAEVLGKQAEGSISFSVAKYLHPSELLRSIAVLNIVIPFERTQYSVFLRDRFAEHSDVYASGILSILSQAVFFSHPSIKVPLIELCLKLVHLGPGFARAVVSPLLELLQQEYEIVCEDREEIKCLENLVDVIHAISRDALCKCALLESGAITAMLGIFKQPHLSDSAISSSSLPLRVVQTIHNLCNTNICLSADSPLYIRAVEDSPTIDEGTNFVSVMLDAMRALSGDQAELVTEIFAFFSGHIPGKVALRSGASQWKTNAYWSGDGSQGDSVINTASALASAARFLSSTMNEMKSDKQKDSVSKAVKILENLQNDGEDDEDEDPPQPTDLEARYEEVFQENRHSNAFRRDELVHLIGSARFSEDCEPQERGMAKESEVEAQNRWHADRESKESSLVQQMIRGSMIAPKYGGQLTSEHAGVGGYQQEMQIDSESPGLVGNEEEEDLYGGILEAEAKQEGGLGTIGAVDENADDLYGDIEMGEAGPEEMKPQQSESFAADQLTPETIAELLRNPEKLQPLLEKHPQLLAVLQQSLSS</sequence>
<dbReference type="GO" id="GO:0003723">
    <property type="term" value="F:RNA binding"/>
    <property type="evidence" value="ECO:0007669"/>
    <property type="project" value="TreeGrafter"/>
</dbReference>
<keyword evidence="4" id="KW-0508">mRNA splicing</keyword>
<evidence type="ECO:0000256" key="6">
    <source>
        <dbReference type="SAM" id="MobiDB-lite"/>
    </source>
</evidence>
<evidence type="ECO:0000313" key="9">
    <source>
        <dbReference type="Proteomes" id="UP001472866"/>
    </source>
</evidence>
<feature type="region of interest" description="Disordered" evidence="6">
    <location>
        <begin position="1345"/>
        <end position="1365"/>
    </location>
</feature>
<keyword evidence="3" id="KW-0507">mRNA processing</keyword>
<evidence type="ECO:0000256" key="4">
    <source>
        <dbReference type="ARBA" id="ARBA00023187"/>
    </source>
</evidence>